<gene>
    <name evidence="1" type="ORF">ACFOD3_27070</name>
</gene>
<evidence type="ECO:0000313" key="2">
    <source>
        <dbReference type="Proteomes" id="UP001595420"/>
    </source>
</evidence>
<name>A0ABV7C512_9PROT</name>
<dbReference type="Proteomes" id="UP001595420">
    <property type="component" value="Unassembled WGS sequence"/>
</dbReference>
<evidence type="ECO:0000313" key="1">
    <source>
        <dbReference type="EMBL" id="MFC3003584.1"/>
    </source>
</evidence>
<dbReference type="Pfam" id="PF03567">
    <property type="entry name" value="Sulfotransfer_2"/>
    <property type="match status" value="1"/>
</dbReference>
<dbReference type="EMBL" id="JBHRSB010000012">
    <property type="protein sequence ID" value="MFC3003584.1"/>
    <property type="molecule type" value="Genomic_DNA"/>
</dbReference>
<comment type="caution">
    <text evidence="1">The sequence shown here is derived from an EMBL/GenBank/DDBJ whole genome shotgun (WGS) entry which is preliminary data.</text>
</comment>
<protein>
    <submittedName>
        <fullName evidence="1">Sulfotransferase family 2 domain-containing protein</fullName>
    </submittedName>
</protein>
<organism evidence="1 2">
    <name type="scientific">Falsiroseomonas tokyonensis</name>
    <dbReference type="NCBI Taxonomy" id="430521"/>
    <lineage>
        <taxon>Bacteria</taxon>
        <taxon>Pseudomonadati</taxon>
        <taxon>Pseudomonadota</taxon>
        <taxon>Alphaproteobacteria</taxon>
        <taxon>Acetobacterales</taxon>
        <taxon>Roseomonadaceae</taxon>
        <taxon>Falsiroseomonas</taxon>
    </lineage>
</organism>
<keyword evidence="2" id="KW-1185">Reference proteome</keyword>
<dbReference type="RefSeq" id="WP_216840032.1">
    <property type="nucleotide sequence ID" value="NZ_JAFNJS010000012.1"/>
</dbReference>
<accession>A0ABV7C512</accession>
<reference evidence="2" key="1">
    <citation type="journal article" date="2019" name="Int. J. Syst. Evol. Microbiol.">
        <title>The Global Catalogue of Microorganisms (GCM) 10K type strain sequencing project: providing services to taxonomists for standard genome sequencing and annotation.</title>
        <authorList>
            <consortium name="The Broad Institute Genomics Platform"/>
            <consortium name="The Broad Institute Genome Sequencing Center for Infectious Disease"/>
            <person name="Wu L."/>
            <person name="Ma J."/>
        </authorList>
    </citation>
    <scope>NUCLEOTIDE SEQUENCE [LARGE SCALE GENOMIC DNA]</scope>
    <source>
        <strain evidence="2">CGMCC 1.16855</strain>
    </source>
</reference>
<proteinExistence type="predicted"/>
<sequence length="202" mass="23362">MISIRHAFLFIHRGKSGGNSVSEVLLPYSEDQKHVTGSQDGTERFDVQNDTLGTRKHSRLADYKRALPEEVFNRLYKFSIIRNPFERLVSAYFSPHRLADRQIGGFDRAAFLQLIEGQATLRDFTCTRPGGTLDAELDRLMRFERLEQDFGEVLRALGLPAAPLPHRNRGQHAPYRAYYDAELRKLVETRFREELDWGGYVF</sequence>
<dbReference type="InterPro" id="IPR005331">
    <property type="entry name" value="Sulfotransferase"/>
</dbReference>